<organism evidence="1 2">
    <name type="scientific">Actibacterium pelagium</name>
    <dbReference type="NCBI Taxonomy" id="2029103"/>
    <lineage>
        <taxon>Bacteria</taxon>
        <taxon>Pseudomonadati</taxon>
        <taxon>Pseudomonadota</taxon>
        <taxon>Alphaproteobacteria</taxon>
        <taxon>Rhodobacterales</taxon>
        <taxon>Roseobacteraceae</taxon>
        <taxon>Actibacterium</taxon>
    </lineage>
</organism>
<accession>A0A917AFJ9</accession>
<gene>
    <name evidence="1" type="ORF">GCM10011517_16170</name>
</gene>
<keyword evidence="2" id="KW-1185">Reference proteome</keyword>
<dbReference type="Proteomes" id="UP000606730">
    <property type="component" value="Unassembled WGS sequence"/>
</dbReference>
<evidence type="ECO:0000313" key="1">
    <source>
        <dbReference type="EMBL" id="GGE49062.1"/>
    </source>
</evidence>
<dbReference type="RefSeq" id="WP_095595173.1">
    <property type="nucleotide sequence ID" value="NZ_BMKN01000002.1"/>
</dbReference>
<reference evidence="1" key="2">
    <citation type="submission" date="2020-09" db="EMBL/GenBank/DDBJ databases">
        <authorList>
            <person name="Sun Q."/>
            <person name="Zhou Y."/>
        </authorList>
    </citation>
    <scope>NUCLEOTIDE SEQUENCE</scope>
    <source>
        <strain evidence="1">CGMCC 1.16012</strain>
    </source>
</reference>
<sequence>MTPSSEFAPSAKQGLMADERMHHELAASLDHIADALSESLPLQAQTLRGQVVALRGGRKVPSHCFRDYYNLVDSILTDNKKDVEAFVEMIGASADRVSGMQFQHYGQPEAAALCTQLIEEGMEFGVVDPTTASDFESLVREGLALAKQAIPDLYDEVTAIVHEVLLAHAPEGAAFEFDGASHYQFWGLLMLNPKHHRTPIAVIEVLAHEAAHSLLFGLTIEEPLVLNPDEDLFASPLRVDPRPMDGIYHATFVSARMAWAMEALAKSDLLDAAQKEWALDAAAKDRENFASGLSVVDQHGILSQTGASILKGARDWINAA</sequence>
<protein>
    <recommendedName>
        <fullName evidence="3">HEXXH motif domain-containing protein</fullName>
    </recommendedName>
</protein>
<dbReference type="OrthoDB" id="9769264at2"/>
<proteinExistence type="predicted"/>
<dbReference type="InterPro" id="IPR026337">
    <property type="entry name" value="AKG_HExxH"/>
</dbReference>
<evidence type="ECO:0008006" key="3">
    <source>
        <dbReference type="Google" id="ProtNLM"/>
    </source>
</evidence>
<dbReference type="AlphaFoldDB" id="A0A917AFJ9"/>
<comment type="caution">
    <text evidence="1">The sequence shown here is derived from an EMBL/GenBank/DDBJ whole genome shotgun (WGS) entry which is preliminary data.</text>
</comment>
<dbReference type="NCBIfam" id="TIGR04267">
    <property type="entry name" value="mod_HExxH"/>
    <property type="match status" value="1"/>
</dbReference>
<dbReference type="EMBL" id="BMKN01000002">
    <property type="protein sequence ID" value="GGE49062.1"/>
    <property type="molecule type" value="Genomic_DNA"/>
</dbReference>
<name>A0A917AFJ9_9RHOB</name>
<evidence type="ECO:0000313" key="2">
    <source>
        <dbReference type="Proteomes" id="UP000606730"/>
    </source>
</evidence>
<reference evidence="1" key="1">
    <citation type="journal article" date="2014" name="Int. J. Syst. Evol. Microbiol.">
        <title>Complete genome sequence of Corynebacterium casei LMG S-19264T (=DSM 44701T), isolated from a smear-ripened cheese.</title>
        <authorList>
            <consortium name="US DOE Joint Genome Institute (JGI-PGF)"/>
            <person name="Walter F."/>
            <person name="Albersmeier A."/>
            <person name="Kalinowski J."/>
            <person name="Ruckert C."/>
        </authorList>
    </citation>
    <scope>NUCLEOTIDE SEQUENCE</scope>
    <source>
        <strain evidence="1">CGMCC 1.16012</strain>
    </source>
</reference>